<name>A0A8J5FUA3_ZINOF</name>
<sequence>MSRDSCYGEESAATSRAGKAIGGRLALRRCCWRPPCVVARTVKAPSRCGEGLPLPLALCDLHPLTIAMDVRDQMPPTEMAFERSGIKCSITAIVLLYRCTAIDLTVVCVSKLVFTEFYY</sequence>
<organism evidence="1 2">
    <name type="scientific">Zingiber officinale</name>
    <name type="common">Ginger</name>
    <name type="synonym">Amomum zingiber</name>
    <dbReference type="NCBI Taxonomy" id="94328"/>
    <lineage>
        <taxon>Eukaryota</taxon>
        <taxon>Viridiplantae</taxon>
        <taxon>Streptophyta</taxon>
        <taxon>Embryophyta</taxon>
        <taxon>Tracheophyta</taxon>
        <taxon>Spermatophyta</taxon>
        <taxon>Magnoliopsida</taxon>
        <taxon>Liliopsida</taxon>
        <taxon>Zingiberales</taxon>
        <taxon>Zingiberaceae</taxon>
        <taxon>Zingiber</taxon>
    </lineage>
</organism>
<proteinExistence type="predicted"/>
<gene>
    <name evidence="1" type="ORF">ZIOFF_048980</name>
</gene>
<dbReference type="Proteomes" id="UP000734854">
    <property type="component" value="Unassembled WGS sequence"/>
</dbReference>
<comment type="caution">
    <text evidence="1">The sequence shown here is derived from an EMBL/GenBank/DDBJ whole genome shotgun (WGS) entry which is preliminary data.</text>
</comment>
<protein>
    <submittedName>
        <fullName evidence="1">Uncharacterized protein</fullName>
    </submittedName>
</protein>
<accession>A0A8J5FUA3</accession>
<evidence type="ECO:0000313" key="1">
    <source>
        <dbReference type="EMBL" id="KAG6493974.1"/>
    </source>
</evidence>
<dbReference type="AlphaFoldDB" id="A0A8J5FUA3"/>
<evidence type="ECO:0000313" key="2">
    <source>
        <dbReference type="Proteomes" id="UP000734854"/>
    </source>
</evidence>
<reference evidence="1 2" key="1">
    <citation type="submission" date="2020-08" db="EMBL/GenBank/DDBJ databases">
        <title>Plant Genome Project.</title>
        <authorList>
            <person name="Zhang R.-G."/>
        </authorList>
    </citation>
    <scope>NUCLEOTIDE SEQUENCE [LARGE SCALE GENOMIC DNA]</scope>
    <source>
        <tissue evidence="1">Rhizome</tissue>
    </source>
</reference>
<dbReference type="EMBL" id="JACMSC010000013">
    <property type="protein sequence ID" value="KAG6493974.1"/>
    <property type="molecule type" value="Genomic_DNA"/>
</dbReference>
<keyword evidence="2" id="KW-1185">Reference proteome</keyword>